<evidence type="ECO:0000256" key="11">
    <source>
        <dbReference type="ARBA" id="ARBA00022695"/>
    </source>
</evidence>
<dbReference type="InterPro" id="IPR014729">
    <property type="entry name" value="Rossmann-like_a/b/a_fold"/>
</dbReference>
<dbReference type="GO" id="GO:0009231">
    <property type="term" value="P:riboflavin biosynthetic process"/>
    <property type="evidence" value="ECO:0007669"/>
    <property type="project" value="InterPro"/>
</dbReference>
<feature type="domain" description="FAD synthetase" evidence="18">
    <location>
        <begin position="14"/>
        <end position="155"/>
    </location>
</feature>
<evidence type="ECO:0000256" key="2">
    <source>
        <dbReference type="ARBA" id="ARBA00004726"/>
    </source>
</evidence>
<comment type="pathway">
    <text evidence="3">Cofactor biosynthesis; FMN biosynthesis; FMN from riboflavin (ATP route): step 1/1.</text>
</comment>
<dbReference type="Gene3D" id="3.40.50.620">
    <property type="entry name" value="HUPs"/>
    <property type="match status" value="1"/>
</dbReference>
<evidence type="ECO:0000256" key="5">
    <source>
        <dbReference type="ARBA" id="ARBA00012105"/>
    </source>
</evidence>
<keyword evidence="10" id="KW-0808">Transferase</keyword>
<dbReference type="PANTHER" id="PTHR22749">
    <property type="entry name" value="RIBOFLAVIN KINASE/FMN ADENYLYLTRANSFERASE"/>
    <property type="match status" value="1"/>
</dbReference>
<dbReference type="EC" id="2.7.7.2" evidence="6"/>
<evidence type="ECO:0000313" key="20">
    <source>
        <dbReference type="Proteomes" id="UP000295294"/>
    </source>
</evidence>
<dbReference type="GO" id="GO:0008531">
    <property type="term" value="F:riboflavin kinase activity"/>
    <property type="evidence" value="ECO:0007669"/>
    <property type="project" value="UniProtKB-EC"/>
</dbReference>
<dbReference type="EMBL" id="CP038636">
    <property type="protein sequence ID" value="QBY55227.1"/>
    <property type="molecule type" value="Genomic_DNA"/>
</dbReference>
<dbReference type="SUPFAM" id="SSF52374">
    <property type="entry name" value="Nucleotidylyl transferase"/>
    <property type="match status" value="1"/>
</dbReference>
<evidence type="ECO:0000256" key="10">
    <source>
        <dbReference type="ARBA" id="ARBA00022679"/>
    </source>
</evidence>
<keyword evidence="9" id="KW-0288">FMN</keyword>
<keyword evidence="12" id="KW-0547">Nucleotide-binding</keyword>
<dbReference type="GO" id="GO:0003919">
    <property type="term" value="F:FMN adenylyltransferase activity"/>
    <property type="evidence" value="ECO:0007669"/>
    <property type="project" value="UniProtKB-EC"/>
</dbReference>
<comment type="catalytic activity">
    <reaction evidence="16">
        <text>riboflavin + ATP = FMN + ADP + H(+)</text>
        <dbReference type="Rhea" id="RHEA:14357"/>
        <dbReference type="ChEBI" id="CHEBI:15378"/>
        <dbReference type="ChEBI" id="CHEBI:30616"/>
        <dbReference type="ChEBI" id="CHEBI:57986"/>
        <dbReference type="ChEBI" id="CHEBI:58210"/>
        <dbReference type="ChEBI" id="CHEBI:456216"/>
        <dbReference type="EC" id="2.7.1.26"/>
    </reaction>
</comment>
<comment type="similarity">
    <text evidence="4">Belongs to the RibF family.</text>
</comment>
<evidence type="ECO:0000256" key="1">
    <source>
        <dbReference type="ARBA" id="ARBA00002121"/>
    </source>
</evidence>
<evidence type="ECO:0000259" key="18">
    <source>
        <dbReference type="Pfam" id="PF06574"/>
    </source>
</evidence>
<gene>
    <name evidence="19" type="ORF">E0W60_29410</name>
</gene>
<dbReference type="GO" id="GO:0005524">
    <property type="term" value="F:ATP binding"/>
    <property type="evidence" value="ECO:0007669"/>
    <property type="project" value="UniProtKB-KW"/>
</dbReference>
<dbReference type="OrthoDB" id="9803667at2"/>
<dbReference type="PANTHER" id="PTHR22749:SF6">
    <property type="entry name" value="RIBOFLAVIN KINASE"/>
    <property type="match status" value="1"/>
</dbReference>
<name>A0A4P7LQY7_9BURK</name>
<reference evidence="19 20" key="1">
    <citation type="submission" date="2019-03" db="EMBL/GenBank/DDBJ databases">
        <title>Efficiently degradation of phenoxyalkanoic acid herbicides by Cupriavidus oxalaticus strain X32.</title>
        <authorList>
            <person name="Sheng X."/>
        </authorList>
    </citation>
    <scope>NUCLEOTIDE SEQUENCE [LARGE SCALE GENOMIC DNA]</scope>
    <source>
        <strain evidence="19 20">X32</strain>
        <plasmid evidence="19 20">unnamed1</plasmid>
    </source>
</reference>
<sequence length="293" mass="31155">MQVTRRADPLRLAASVVSIGTFDGVHRGHRAVLADLRAAGHSLGLPTVLLTFDPHPRAFLQPQSAPRMISTVDDRIALLAESGAVDHCLVLPFDRALSEASADDFVRGLLLARLGMRRLVVGANFCCGRGRQGNVDYLGQLGKAYGYAVEPVRLRATDAAGAGVRCSSTEARRLIQSGDVRAAAALLARPHEIRAMVVTRTPARASGAAEIRLPEGICLPPVGQYAAAVRVQIGAQRWSPALVHLTGADGMARVFSDAQFAPRQGSAVSVRFFGAAPAKPCSDKYPLQRPARL</sequence>
<proteinExistence type="inferred from homology"/>
<evidence type="ECO:0000256" key="17">
    <source>
        <dbReference type="ARBA" id="ARBA00049494"/>
    </source>
</evidence>
<evidence type="ECO:0000313" key="19">
    <source>
        <dbReference type="EMBL" id="QBY55227.1"/>
    </source>
</evidence>
<evidence type="ECO:0000256" key="7">
    <source>
        <dbReference type="ARBA" id="ARBA00018483"/>
    </source>
</evidence>
<dbReference type="InterPro" id="IPR015864">
    <property type="entry name" value="FAD_synthase"/>
</dbReference>
<dbReference type="Proteomes" id="UP000295294">
    <property type="component" value="Plasmid unnamed1"/>
</dbReference>
<keyword evidence="19" id="KW-0614">Plasmid</keyword>
<evidence type="ECO:0000256" key="4">
    <source>
        <dbReference type="ARBA" id="ARBA00010214"/>
    </source>
</evidence>
<dbReference type="Pfam" id="PF06574">
    <property type="entry name" value="FAD_syn"/>
    <property type="match status" value="1"/>
</dbReference>
<dbReference type="CDD" id="cd02064">
    <property type="entry name" value="FAD_synthetase_N"/>
    <property type="match status" value="1"/>
</dbReference>
<evidence type="ECO:0000256" key="8">
    <source>
        <dbReference type="ARBA" id="ARBA00022630"/>
    </source>
</evidence>
<evidence type="ECO:0000256" key="13">
    <source>
        <dbReference type="ARBA" id="ARBA00022827"/>
    </source>
</evidence>
<evidence type="ECO:0000256" key="14">
    <source>
        <dbReference type="ARBA" id="ARBA00022840"/>
    </source>
</evidence>
<evidence type="ECO:0000256" key="12">
    <source>
        <dbReference type="ARBA" id="ARBA00022741"/>
    </source>
</evidence>
<dbReference type="RefSeq" id="WP_135706505.1">
    <property type="nucleotide sequence ID" value="NZ_CP038636.1"/>
</dbReference>
<comment type="pathway">
    <text evidence="2">Cofactor biosynthesis; FAD biosynthesis; FAD from FMN: step 1/1.</text>
</comment>
<keyword evidence="14" id="KW-0067">ATP-binding</keyword>
<evidence type="ECO:0000256" key="9">
    <source>
        <dbReference type="ARBA" id="ARBA00022643"/>
    </source>
</evidence>
<evidence type="ECO:0000256" key="16">
    <source>
        <dbReference type="ARBA" id="ARBA00047880"/>
    </source>
</evidence>
<dbReference type="KEGG" id="cox:E0W60_29410"/>
<accession>A0A4P7LQY7</accession>
<evidence type="ECO:0000256" key="3">
    <source>
        <dbReference type="ARBA" id="ARBA00005201"/>
    </source>
</evidence>
<dbReference type="GO" id="GO:0009398">
    <property type="term" value="P:FMN biosynthetic process"/>
    <property type="evidence" value="ECO:0007669"/>
    <property type="project" value="TreeGrafter"/>
</dbReference>
<organism evidence="19 20">
    <name type="scientific">Cupriavidus oxalaticus</name>
    <dbReference type="NCBI Taxonomy" id="96344"/>
    <lineage>
        <taxon>Bacteria</taxon>
        <taxon>Pseudomonadati</taxon>
        <taxon>Pseudomonadota</taxon>
        <taxon>Betaproteobacteria</taxon>
        <taxon>Burkholderiales</taxon>
        <taxon>Burkholderiaceae</taxon>
        <taxon>Cupriavidus</taxon>
    </lineage>
</organism>
<keyword evidence="13" id="KW-0274">FAD</keyword>
<evidence type="ECO:0000256" key="15">
    <source>
        <dbReference type="ARBA" id="ARBA00032176"/>
    </source>
</evidence>
<dbReference type="AlphaFoldDB" id="A0A4P7LQY7"/>
<geneLocation type="plasmid" evidence="19">
    <name>unnamed1</name>
</geneLocation>
<dbReference type="InterPro" id="IPR023468">
    <property type="entry name" value="Riboflavin_kinase"/>
</dbReference>
<keyword evidence="11" id="KW-0548">Nucleotidyltransferase</keyword>
<dbReference type="UniPathway" id="UPA00277">
    <property type="reaction ID" value="UER00407"/>
</dbReference>
<protein>
    <recommendedName>
        <fullName evidence="7">Bifunctional riboflavin kinase/FMN adenylyltransferase</fullName>
        <ecNumber evidence="5">2.7.1.26</ecNumber>
        <ecNumber evidence="6">2.7.7.2</ecNumber>
    </recommendedName>
    <alternativeName>
        <fullName evidence="15">Riboflavin biosynthesis protein RibF</fullName>
    </alternativeName>
</protein>
<comment type="function">
    <text evidence="1">Catalyzes the phosphorylation of riboflavin to FMN followed by the adenylation of FMN to FAD.</text>
</comment>
<dbReference type="GO" id="GO:0006747">
    <property type="term" value="P:FAD biosynthetic process"/>
    <property type="evidence" value="ECO:0007669"/>
    <property type="project" value="UniProtKB-UniPathway"/>
</dbReference>
<comment type="catalytic activity">
    <reaction evidence="17">
        <text>FMN + ATP + H(+) = FAD + diphosphate</text>
        <dbReference type="Rhea" id="RHEA:17237"/>
        <dbReference type="ChEBI" id="CHEBI:15378"/>
        <dbReference type="ChEBI" id="CHEBI:30616"/>
        <dbReference type="ChEBI" id="CHEBI:33019"/>
        <dbReference type="ChEBI" id="CHEBI:57692"/>
        <dbReference type="ChEBI" id="CHEBI:58210"/>
        <dbReference type="EC" id="2.7.7.2"/>
    </reaction>
</comment>
<dbReference type="FunFam" id="3.40.50.620:FF:000021">
    <property type="entry name" value="Riboflavin biosynthesis protein"/>
    <property type="match status" value="1"/>
</dbReference>
<evidence type="ECO:0000256" key="6">
    <source>
        <dbReference type="ARBA" id="ARBA00012393"/>
    </source>
</evidence>
<dbReference type="EC" id="2.7.1.26" evidence="5"/>
<keyword evidence="8" id="KW-0285">Flavoprotein</keyword>